<keyword evidence="1" id="KW-1133">Transmembrane helix</keyword>
<dbReference type="PANTHER" id="PTHR34851">
    <property type="entry name" value="PROTEIN CBG05235-RELATED"/>
    <property type="match status" value="1"/>
</dbReference>
<dbReference type="PANTHER" id="PTHR34851:SF5">
    <property type="entry name" value="MARVEL DOMAIN-CONTAINING PROTEIN"/>
    <property type="match status" value="1"/>
</dbReference>
<evidence type="ECO:0000313" key="4">
    <source>
        <dbReference type="WBParaSite" id="nRc.2.0.1.t03231-RA"/>
    </source>
</evidence>
<evidence type="ECO:0000256" key="1">
    <source>
        <dbReference type="SAM" id="Phobius"/>
    </source>
</evidence>
<reference evidence="4" key="1">
    <citation type="submission" date="2022-11" db="UniProtKB">
        <authorList>
            <consortium name="WormBaseParasite"/>
        </authorList>
    </citation>
    <scope>IDENTIFICATION</scope>
</reference>
<keyword evidence="3" id="KW-1185">Reference proteome</keyword>
<dbReference type="Pfam" id="PF22954">
    <property type="entry name" value="DUF7027"/>
    <property type="match status" value="1"/>
</dbReference>
<dbReference type="Proteomes" id="UP000887565">
    <property type="component" value="Unplaced"/>
</dbReference>
<accession>A0A915HNZ6</accession>
<proteinExistence type="predicted"/>
<feature type="domain" description="DUF7027" evidence="2">
    <location>
        <begin position="73"/>
        <end position="162"/>
    </location>
</feature>
<feature type="transmembrane region" description="Helical" evidence="1">
    <location>
        <begin position="107"/>
        <end position="127"/>
    </location>
</feature>
<organism evidence="3 4">
    <name type="scientific">Romanomermis culicivorax</name>
    <name type="common">Nematode worm</name>
    <dbReference type="NCBI Taxonomy" id="13658"/>
    <lineage>
        <taxon>Eukaryota</taxon>
        <taxon>Metazoa</taxon>
        <taxon>Ecdysozoa</taxon>
        <taxon>Nematoda</taxon>
        <taxon>Enoplea</taxon>
        <taxon>Dorylaimia</taxon>
        <taxon>Mermithida</taxon>
        <taxon>Mermithoidea</taxon>
        <taxon>Mermithidae</taxon>
        <taxon>Romanomermis</taxon>
    </lineage>
</organism>
<name>A0A915HNZ6_ROMCU</name>
<keyword evidence="1" id="KW-0472">Membrane</keyword>
<dbReference type="WBParaSite" id="nRc.2.0.1.t03231-RA">
    <property type="protein sequence ID" value="nRc.2.0.1.t03231-RA"/>
    <property type="gene ID" value="nRc.2.0.1.g03231"/>
</dbReference>
<feature type="transmembrane region" description="Helical" evidence="1">
    <location>
        <begin position="77"/>
        <end position="95"/>
    </location>
</feature>
<protein>
    <submittedName>
        <fullName evidence="4">MARVEL domain-containing protein</fullName>
    </submittedName>
</protein>
<evidence type="ECO:0000313" key="3">
    <source>
        <dbReference type="Proteomes" id="UP000887565"/>
    </source>
</evidence>
<dbReference type="OMA" id="CCFQQLH"/>
<dbReference type="AlphaFoldDB" id="A0A915HNZ6"/>
<feature type="transmembrane region" description="Helical" evidence="1">
    <location>
        <begin position="139"/>
        <end position="158"/>
    </location>
</feature>
<keyword evidence="1" id="KW-0812">Transmembrane</keyword>
<dbReference type="InterPro" id="IPR054291">
    <property type="entry name" value="DUF7027"/>
</dbReference>
<sequence>MRQRKNKFGYNRFLVPFCFVNFVNMEKAGSNQQPPQAIIYTAPVRPCGGSGAFDVNENDPRYKCCCGCMYVRNGAMLLAIVELVFSVLGVLGALGDGGGRKRIGTSSVSFINCAVTIVVSALMIYGIKKTKRYFLVPHVIYQLIFIVACMVGAIFFAISSIGSGSTSNGHGSSSEEYSSLVCAIAAVLCLVMVVLNCWFFVVVWATFRYLRDKETAKMQGTAMIQYGGGAV</sequence>
<feature type="transmembrane region" description="Helical" evidence="1">
    <location>
        <begin position="178"/>
        <end position="207"/>
    </location>
</feature>
<evidence type="ECO:0000259" key="2">
    <source>
        <dbReference type="Pfam" id="PF22954"/>
    </source>
</evidence>